<comment type="caution">
    <text evidence="2">The sequence shown here is derived from an EMBL/GenBank/DDBJ whole genome shotgun (WGS) entry which is preliminary data.</text>
</comment>
<dbReference type="Pfam" id="PF13618">
    <property type="entry name" value="Gluconate_2-dh3"/>
    <property type="match status" value="1"/>
</dbReference>
<accession>A0A7V2AZ71</accession>
<sequence length="221" mass="24462">MDRREALKRLALLAGGALSMSTIAGVLGGCRAGSAPGAYKPQTLASDQYDLVSTIAELIIPETDTPGAKAAGVPEFIDRMLTDWMYAAEREHFLAELKRVDTMARERFERSFVQLAEAQQVQLLEELEQEARQAQSRRVVIDRTTGQIIDGPDTSAEDVAQGRPPRTLTVELRPFFRVMKELTIVGYYTSEVGATQELRLNLVPGRYDACVPYAELGRAWA</sequence>
<evidence type="ECO:0000313" key="2">
    <source>
        <dbReference type="EMBL" id="HER95357.1"/>
    </source>
</evidence>
<dbReference type="EMBL" id="DSGB01000003">
    <property type="protein sequence ID" value="HER95357.1"/>
    <property type="molecule type" value="Genomic_DNA"/>
</dbReference>
<keyword evidence="1" id="KW-0175">Coiled coil</keyword>
<feature type="coiled-coil region" evidence="1">
    <location>
        <begin position="113"/>
        <end position="144"/>
    </location>
</feature>
<reference evidence="2" key="1">
    <citation type="journal article" date="2020" name="mSystems">
        <title>Genome- and Community-Level Interaction Insights into Carbon Utilization and Element Cycling Functions of Hydrothermarchaeota in Hydrothermal Sediment.</title>
        <authorList>
            <person name="Zhou Z."/>
            <person name="Liu Y."/>
            <person name="Xu W."/>
            <person name="Pan J."/>
            <person name="Luo Z.H."/>
            <person name="Li M."/>
        </authorList>
    </citation>
    <scope>NUCLEOTIDE SEQUENCE [LARGE SCALE GENOMIC DNA]</scope>
    <source>
        <strain evidence="2">SpSt-143</strain>
    </source>
</reference>
<gene>
    <name evidence="2" type="ORF">ENO59_02395</name>
</gene>
<evidence type="ECO:0000256" key="1">
    <source>
        <dbReference type="SAM" id="Coils"/>
    </source>
</evidence>
<dbReference type="PROSITE" id="PS51257">
    <property type="entry name" value="PROKAR_LIPOPROTEIN"/>
    <property type="match status" value="1"/>
</dbReference>
<name>A0A7V2AZ71_RHOMR</name>
<proteinExistence type="predicted"/>
<dbReference type="AlphaFoldDB" id="A0A7V2AZ71"/>
<protein>
    <submittedName>
        <fullName evidence="2">Gluconate 2-dehydrogenase subunit 3 family protein</fullName>
    </submittedName>
</protein>
<organism evidence="2">
    <name type="scientific">Rhodothermus marinus</name>
    <name type="common">Rhodothermus obamensis</name>
    <dbReference type="NCBI Taxonomy" id="29549"/>
    <lineage>
        <taxon>Bacteria</taxon>
        <taxon>Pseudomonadati</taxon>
        <taxon>Rhodothermota</taxon>
        <taxon>Rhodothermia</taxon>
        <taxon>Rhodothermales</taxon>
        <taxon>Rhodothermaceae</taxon>
        <taxon>Rhodothermus</taxon>
    </lineage>
</organism>
<dbReference type="InterPro" id="IPR027056">
    <property type="entry name" value="Gluconate_2DH_su3"/>
</dbReference>